<feature type="domain" description="HTH cro/C1-type" evidence="1">
    <location>
        <begin position="39"/>
        <end position="95"/>
    </location>
</feature>
<dbReference type="AlphaFoldDB" id="A0A1G2RKM9"/>
<dbReference type="CDD" id="cd00093">
    <property type="entry name" value="HTH_XRE"/>
    <property type="match status" value="1"/>
</dbReference>
<gene>
    <name evidence="2" type="ORF">A3B24_02230</name>
</gene>
<accession>A0A1G2RKM9</accession>
<organism evidence="2 3">
    <name type="scientific">Candidatus Wildermuthbacteria bacterium RIFCSPLOWO2_01_FULL_48_16</name>
    <dbReference type="NCBI Taxonomy" id="1802461"/>
    <lineage>
        <taxon>Bacteria</taxon>
        <taxon>Candidatus Wildermuthiibacteriota</taxon>
    </lineage>
</organism>
<dbReference type="SUPFAM" id="SSF47413">
    <property type="entry name" value="lambda repressor-like DNA-binding domains"/>
    <property type="match status" value="1"/>
</dbReference>
<proteinExistence type="predicted"/>
<dbReference type="InterPro" id="IPR001387">
    <property type="entry name" value="Cro/C1-type_HTH"/>
</dbReference>
<dbReference type="InterPro" id="IPR010982">
    <property type="entry name" value="Lambda_DNA-bd_dom_sf"/>
</dbReference>
<dbReference type="EMBL" id="MHUG01000012">
    <property type="protein sequence ID" value="OHA73405.1"/>
    <property type="molecule type" value="Genomic_DNA"/>
</dbReference>
<protein>
    <recommendedName>
        <fullName evidence="1">HTH cro/C1-type domain-containing protein</fullName>
    </recommendedName>
</protein>
<evidence type="ECO:0000259" key="1">
    <source>
        <dbReference type="PROSITE" id="PS50943"/>
    </source>
</evidence>
<dbReference type="Pfam" id="PF01381">
    <property type="entry name" value="HTH_3"/>
    <property type="match status" value="1"/>
</dbReference>
<dbReference type="PROSITE" id="PS50943">
    <property type="entry name" value="HTH_CROC1"/>
    <property type="match status" value="1"/>
</dbReference>
<dbReference type="STRING" id="1802461.A3B24_02230"/>
<reference evidence="2 3" key="1">
    <citation type="journal article" date="2016" name="Nat. Commun.">
        <title>Thousands of microbial genomes shed light on interconnected biogeochemical processes in an aquifer system.</title>
        <authorList>
            <person name="Anantharaman K."/>
            <person name="Brown C.T."/>
            <person name="Hug L.A."/>
            <person name="Sharon I."/>
            <person name="Castelle C.J."/>
            <person name="Probst A.J."/>
            <person name="Thomas B.C."/>
            <person name="Singh A."/>
            <person name="Wilkins M.J."/>
            <person name="Karaoz U."/>
            <person name="Brodie E.L."/>
            <person name="Williams K.H."/>
            <person name="Hubbard S.S."/>
            <person name="Banfield J.F."/>
        </authorList>
    </citation>
    <scope>NUCLEOTIDE SEQUENCE [LARGE SCALE GENOMIC DNA]</scope>
</reference>
<evidence type="ECO:0000313" key="3">
    <source>
        <dbReference type="Proteomes" id="UP000176917"/>
    </source>
</evidence>
<evidence type="ECO:0000313" key="2">
    <source>
        <dbReference type="EMBL" id="OHA73405.1"/>
    </source>
</evidence>
<dbReference type="GO" id="GO:0003677">
    <property type="term" value="F:DNA binding"/>
    <property type="evidence" value="ECO:0007669"/>
    <property type="project" value="InterPro"/>
</dbReference>
<name>A0A1G2RKM9_9BACT</name>
<dbReference type="SMART" id="SM00530">
    <property type="entry name" value="HTH_XRE"/>
    <property type="match status" value="1"/>
</dbReference>
<dbReference type="Gene3D" id="1.10.260.40">
    <property type="entry name" value="lambda repressor-like DNA-binding domains"/>
    <property type="match status" value="1"/>
</dbReference>
<sequence length="95" mass="11214">MKNKYSYTFQNDLKRRLGNPRFKKAWNESEPEYLLAKQLIEARLFRRISQRDLARRLHTSQAAISRLETMRGNPSLALLKRIAQALDAKFILPIQ</sequence>
<comment type="caution">
    <text evidence="2">The sequence shown here is derived from an EMBL/GenBank/DDBJ whole genome shotgun (WGS) entry which is preliminary data.</text>
</comment>
<dbReference type="Proteomes" id="UP000176917">
    <property type="component" value="Unassembled WGS sequence"/>
</dbReference>